<evidence type="ECO:0000256" key="1">
    <source>
        <dbReference type="SAM" id="MobiDB-lite"/>
    </source>
</evidence>
<dbReference type="GeneID" id="25274901"/>
<reference evidence="2" key="1">
    <citation type="submission" date="2013-10" db="EMBL/GenBank/DDBJ databases">
        <title>Genomic analysis of the causative agents of coccidiosis in chickens.</title>
        <authorList>
            <person name="Reid A.J."/>
            <person name="Blake D."/>
            <person name="Billington K."/>
            <person name="Browne H."/>
            <person name="Dunn M."/>
            <person name="Hung S."/>
            <person name="Kawahara F."/>
            <person name="Miranda-Saavedra D."/>
            <person name="Mourier T."/>
            <person name="Nagra H."/>
            <person name="Otto T.D."/>
            <person name="Rawlings N."/>
            <person name="Sanchez A."/>
            <person name="Sanders M."/>
            <person name="Subramaniam C."/>
            <person name="Tay Y."/>
            <person name="Dear P."/>
            <person name="Doerig C."/>
            <person name="Gruber A."/>
            <person name="Parkinson J."/>
            <person name="Shirley M."/>
            <person name="Wan K.L."/>
            <person name="Berriman M."/>
            <person name="Tomley F."/>
            <person name="Pain A."/>
        </authorList>
    </citation>
    <scope>NUCLEOTIDE SEQUENCE</scope>
    <source>
        <strain evidence="2">Houghton</strain>
    </source>
</reference>
<dbReference type="VEuPathDB" id="ToxoDB:EAH_00068340"/>
<keyword evidence="3" id="KW-1185">Reference proteome</keyword>
<sequence length="190" mass="20118">MNNRVSLHRFYRTFTSSETGLNASLPVRLAIIEFYFVRWTCIRSQLSGLFSHPSEALKRESLARGGDRPCLGDVASGEDGGVGGEDDAWTEGLEGNAGERQAVEGSFGRVLGQTGHPLGWSSISTTAKRGDIRGTQALASDKGHAAAAAEPEESAETAEESYSYGGRGLLQQPHPRGTFQSSLGGDDGAT</sequence>
<proteinExistence type="predicted"/>
<dbReference type="Proteomes" id="UP000018050">
    <property type="component" value="Unassembled WGS sequence"/>
</dbReference>
<reference evidence="2" key="2">
    <citation type="submission" date="2013-10" db="EMBL/GenBank/DDBJ databases">
        <authorList>
            <person name="Aslett M."/>
        </authorList>
    </citation>
    <scope>NUCLEOTIDE SEQUENCE</scope>
    <source>
        <strain evidence="2">Houghton</strain>
    </source>
</reference>
<feature type="region of interest" description="Disordered" evidence="1">
    <location>
        <begin position="138"/>
        <end position="190"/>
    </location>
</feature>
<feature type="non-terminal residue" evidence="2">
    <location>
        <position position="190"/>
    </location>
</feature>
<name>U6GSE2_EIMAC</name>
<accession>U6GSE2</accession>
<evidence type="ECO:0000313" key="2">
    <source>
        <dbReference type="EMBL" id="CDI83085.1"/>
    </source>
</evidence>
<gene>
    <name evidence="2" type="ORF">EAH_00068340</name>
</gene>
<feature type="compositionally biased region" description="Acidic residues" evidence="1">
    <location>
        <begin position="150"/>
        <end position="159"/>
    </location>
</feature>
<organism evidence="2 3">
    <name type="scientific">Eimeria acervulina</name>
    <name type="common">Coccidian parasite</name>
    <dbReference type="NCBI Taxonomy" id="5801"/>
    <lineage>
        <taxon>Eukaryota</taxon>
        <taxon>Sar</taxon>
        <taxon>Alveolata</taxon>
        <taxon>Apicomplexa</taxon>
        <taxon>Conoidasida</taxon>
        <taxon>Coccidia</taxon>
        <taxon>Eucoccidiorida</taxon>
        <taxon>Eimeriorina</taxon>
        <taxon>Eimeriidae</taxon>
        <taxon>Eimeria</taxon>
    </lineage>
</organism>
<feature type="region of interest" description="Disordered" evidence="1">
    <location>
        <begin position="61"/>
        <end position="86"/>
    </location>
</feature>
<dbReference type="AlphaFoldDB" id="U6GSE2"/>
<dbReference type="EMBL" id="HG673164">
    <property type="protein sequence ID" value="CDI83085.1"/>
    <property type="molecule type" value="Genomic_DNA"/>
</dbReference>
<protein>
    <submittedName>
        <fullName evidence="2">Uncharacterized protein</fullName>
    </submittedName>
</protein>
<dbReference type="RefSeq" id="XP_013247730.1">
    <property type="nucleotide sequence ID" value="XM_013392276.1"/>
</dbReference>
<evidence type="ECO:0000313" key="3">
    <source>
        <dbReference type="Proteomes" id="UP000018050"/>
    </source>
</evidence>